<dbReference type="Pfam" id="PF12852">
    <property type="entry name" value="Cupin_6"/>
    <property type="match status" value="1"/>
</dbReference>
<dbReference type="SUPFAM" id="SSF51215">
    <property type="entry name" value="Regulatory protein AraC"/>
    <property type="match status" value="1"/>
</dbReference>
<gene>
    <name evidence="5" type="primary">araC</name>
    <name evidence="5" type="ORF">NCTC3438_02034</name>
</gene>
<name>A0A447ST91_AVIVO</name>
<dbReference type="SUPFAM" id="SSF46689">
    <property type="entry name" value="Homeodomain-like"/>
    <property type="match status" value="2"/>
</dbReference>
<evidence type="ECO:0000256" key="2">
    <source>
        <dbReference type="ARBA" id="ARBA00023125"/>
    </source>
</evidence>
<proteinExistence type="predicted"/>
<keyword evidence="3" id="KW-0804">Transcription</keyword>
<dbReference type="Gene3D" id="1.10.10.60">
    <property type="entry name" value="Homeodomain-like"/>
    <property type="match status" value="2"/>
</dbReference>
<dbReference type="KEGG" id="avt:NCTC3438_02034"/>
<dbReference type="InterPro" id="IPR014710">
    <property type="entry name" value="RmlC-like_jellyroll"/>
</dbReference>
<keyword evidence="6" id="KW-1185">Reference proteome</keyword>
<protein>
    <submittedName>
        <fullName evidence="5">Arabinose operon regulatory protein</fullName>
    </submittedName>
</protein>
<dbReference type="PANTHER" id="PTHR43280">
    <property type="entry name" value="ARAC-FAMILY TRANSCRIPTIONAL REGULATOR"/>
    <property type="match status" value="1"/>
</dbReference>
<evidence type="ECO:0000256" key="1">
    <source>
        <dbReference type="ARBA" id="ARBA00023015"/>
    </source>
</evidence>
<organism evidence="5 6">
    <name type="scientific">Avibacterium volantium</name>
    <name type="common">Pasteurella volantium</name>
    <dbReference type="NCBI Taxonomy" id="762"/>
    <lineage>
        <taxon>Bacteria</taxon>
        <taxon>Pseudomonadati</taxon>
        <taxon>Pseudomonadota</taxon>
        <taxon>Gammaproteobacteria</taxon>
        <taxon>Pasteurellales</taxon>
        <taxon>Pasteurellaceae</taxon>
        <taxon>Avibacterium</taxon>
    </lineage>
</organism>
<accession>A0A447ST91</accession>
<dbReference type="AlphaFoldDB" id="A0A447ST91"/>
<dbReference type="InterPro" id="IPR009057">
    <property type="entry name" value="Homeodomain-like_sf"/>
</dbReference>
<dbReference type="Gene3D" id="2.60.120.10">
    <property type="entry name" value="Jelly Rolls"/>
    <property type="match status" value="1"/>
</dbReference>
<evidence type="ECO:0000256" key="3">
    <source>
        <dbReference type="ARBA" id="ARBA00023163"/>
    </source>
</evidence>
<dbReference type="RefSeq" id="WP_126373339.1">
    <property type="nucleotide sequence ID" value="NZ_LR134167.1"/>
</dbReference>
<keyword evidence="2" id="KW-0238">DNA-binding</keyword>
<dbReference type="InterPro" id="IPR037923">
    <property type="entry name" value="HTH-like"/>
</dbReference>
<evidence type="ECO:0000259" key="4">
    <source>
        <dbReference type="PROSITE" id="PS01124"/>
    </source>
</evidence>
<evidence type="ECO:0000313" key="5">
    <source>
        <dbReference type="EMBL" id="VEB25167.1"/>
    </source>
</evidence>
<dbReference type="GO" id="GO:0003700">
    <property type="term" value="F:DNA-binding transcription factor activity"/>
    <property type="evidence" value="ECO:0007669"/>
    <property type="project" value="InterPro"/>
</dbReference>
<dbReference type="EMBL" id="LR134167">
    <property type="protein sequence ID" value="VEB25167.1"/>
    <property type="molecule type" value="Genomic_DNA"/>
</dbReference>
<dbReference type="SMART" id="SM00342">
    <property type="entry name" value="HTH_ARAC"/>
    <property type="match status" value="1"/>
</dbReference>
<dbReference type="InterPro" id="IPR018062">
    <property type="entry name" value="HTH_AraC-typ_CS"/>
</dbReference>
<dbReference type="OrthoDB" id="9783876at2"/>
<dbReference type="Pfam" id="PF12833">
    <property type="entry name" value="HTH_18"/>
    <property type="match status" value="1"/>
</dbReference>
<dbReference type="InterPro" id="IPR020449">
    <property type="entry name" value="Tscrpt_reg_AraC-type_HTH"/>
</dbReference>
<sequence length="302" mass="34711">MDILDHLIELAQIEGEIHTHCLFQGDWQSLQPSAGQNMGVFHIIVRGECEVIVNKEKILLKAGDIFFLPEGDLHYIQSRKFAENIQTLIDKRENGLFQVASNGVEKSDFEMFCGAFYYDKQSILFRILPHILHFSMYQTPIEQLVALFRIEAEGKAQFAGRSIINALSSVLFSYILRHYIEKHESKMGLLAVLQDKRLAVAVRAILQNPEKNWNMETLAEIANMSRANFIRVFQKKMDTTPGKFLSQVRMQQASMLLKTTQKNILTIALDIGYQSEAYFSRVFKQYYGISPNQYRKQGETDG</sequence>
<dbReference type="PROSITE" id="PS00041">
    <property type="entry name" value="HTH_ARAC_FAMILY_1"/>
    <property type="match status" value="1"/>
</dbReference>
<dbReference type="GO" id="GO:0043565">
    <property type="term" value="F:sequence-specific DNA binding"/>
    <property type="evidence" value="ECO:0007669"/>
    <property type="project" value="InterPro"/>
</dbReference>
<dbReference type="InterPro" id="IPR032783">
    <property type="entry name" value="AraC_lig"/>
</dbReference>
<keyword evidence="1" id="KW-0805">Transcription regulation</keyword>
<feature type="domain" description="HTH araC/xylS-type" evidence="4">
    <location>
        <begin position="199"/>
        <end position="297"/>
    </location>
</feature>
<dbReference type="Proteomes" id="UP000268198">
    <property type="component" value="Chromosome"/>
</dbReference>
<dbReference type="PRINTS" id="PR00032">
    <property type="entry name" value="HTHARAC"/>
</dbReference>
<evidence type="ECO:0000313" key="6">
    <source>
        <dbReference type="Proteomes" id="UP000268198"/>
    </source>
</evidence>
<reference evidence="5 6" key="1">
    <citation type="submission" date="2018-12" db="EMBL/GenBank/DDBJ databases">
        <authorList>
            <consortium name="Pathogen Informatics"/>
        </authorList>
    </citation>
    <scope>NUCLEOTIDE SEQUENCE [LARGE SCALE GENOMIC DNA]</scope>
    <source>
        <strain evidence="5 6">NCTC3438</strain>
    </source>
</reference>
<dbReference type="PANTHER" id="PTHR43280:SF11">
    <property type="entry name" value="RCS-SPECIFIC HTH-TYPE TRANSCRIPTIONAL ACTIVATOR RCLR"/>
    <property type="match status" value="1"/>
</dbReference>
<dbReference type="PROSITE" id="PS01124">
    <property type="entry name" value="HTH_ARAC_FAMILY_2"/>
    <property type="match status" value="1"/>
</dbReference>
<dbReference type="InterPro" id="IPR018060">
    <property type="entry name" value="HTH_AraC"/>
</dbReference>